<sequence>MVLSYYKNRFYINIGVILLFFTFITAFIIFPALKEISAVNQEITNERIKLERKLALGLNIKKVIKDLDNIEETAKTLDDIFLEKNSELNIINNLESLANQHNTNIDITSDFVKKDIGPNTNAMELKIIATGSYKQILNFISGIENQKNYFNLQNISFTKNKKSDGSSTVVAQLIGNVYFKK</sequence>
<dbReference type="Proteomes" id="UP000229056">
    <property type="component" value="Unassembled WGS sequence"/>
</dbReference>
<accession>A0A2H0W4E4</accession>
<keyword evidence="1" id="KW-0472">Membrane</keyword>
<gene>
    <name evidence="2" type="ORF">COT80_01265</name>
</gene>
<keyword evidence="1" id="KW-1133">Transmembrane helix</keyword>
<reference evidence="3" key="1">
    <citation type="submission" date="2017-09" db="EMBL/GenBank/DDBJ databases">
        <title>Depth-based differentiation of microbial function through sediment-hosted aquifers and enrichment of novel symbionts in the deep terrestrial subsurface.</title>
        <authorList>
            <person name="Probst A.J."/>
            <person name="Ladd B."/>
            <person name="Jarett J.K."/>
            <person name="Geller-Mcgrath D.E."/>
            <person name="Sieber C.M.K."/>
            <person name="Emerson J.B."/>
            <person name="Anantharaman K."/>
            <person name="Thomas B.C."/>
            <person name="Malmstrom R."/>
            <person name="Stieglmeier M."/>
            <person name="Klingl A."/>
            <person name="Woyke T."/>
            <person name="Ryan C.M."/>
            <person name="Banfield J.F."/>
        </authorList>
    </citation>
    <scope>NUCLEOTIDE SEQUENCE [LARGE SCALE GENOMIC DNA]</scope>
</reference>
<dbReference type="InterPro" id="IPR014717">
    <property type="entry name" value="Transl_elong_EF1B/ribsomal_bS6"/>
</dbReference>
<proteinExistence type="predicted"/>
<comment type="caution">
    <text evidence="2">The sequence shown here is derived from an EMBL/GenBank/DDBJ whole genome shotgun (WGS) entry which is preliminary data.</text>
</comment>
<evidence type="ECO:0000256" key="1">
    <source>
        <dbReference type="SAM" id="Phobius"/>
    </source>
</evidence>
<evidence type="ECO:0000313" key="2">
    <source>
        <dbReference type="EMBL" id="PIS06184.1"/>
    </source>
</evidence>
<dbReference type="AlphaFoldDB" id="A0A2H0W4E4"/>
<evidence type="ECO:0008006" key="4">
    <source>
        <dbReference type="Google" id="ProtNLM"/>
    </source>
</evidence>
<name>A0A2H0W4E4_9BACT</name>
<feature type="transmembrane region" description="Helical" evidence="1">
    <location>
        <begin position="12"/>
        <end position="33"/>
    </location>
</feature>
<protein>
    <recommendedName>
        <fullName evidence="4">Pilus assembly protein PilO</fullName>
    </recommendedName>
</protein>
<organism evidence="2 3">
    <name type="scientific">Candidatus Buchananbacteria bacterium CG10_big_fil_rev_8_21_14_0_10_33_19</name>
    <dbReference type="NCBI Taxonomy" id="1974525"/>
    <lineage>
        <taxon>Bacteria</taxon>
        <taxon>Candidatus Buchananiibacteriota</taxon>
    </lineage>
</organism>
<dbReference type="Gene3D" id="3.30.70.60">
    <property type="match status" value="1"/>
</dbReference>
<dbReference type="EMBL" id="PEZY01000005">
    <property type="protein sequence ID" value="PIS06184.1"/>
    <property type="molecule type" value="Genomic_DNA"/>
</dbReference>
<evidence type="ECO:0000313" key="3">
    <source>
        <dbReference type="Proteomes" id="UP000229056"/>
    </source>
</evidence>
<keyword evidence="1" id="KW-0812">Transmembrane</keyword>